<dbReference type="Gene3D" id="3.40.1350.10">
    <property type="match status" value="1"/>
</dbReference>
<name>A0A268ABY6_9BACI</name>
<dbReference type="RefSeq" id="WP_095260788.1">
    <property type="nucleotide sequence ID" value="NZ_NPBV01000008.1"/>
</dbReference>
<dbReference type="AlphaFoldDB" id="A0A268ABY6"/>
<dbReference type="Proteomes" id="UP000216013">
    <property type="component" value="Unassembled WGS sequence"/>
</dbReference>
<dbReference type="GO" id="GO:0009307">
    <property type="term" value="P:DNA restriction-modification system"/>
    <property type="evidence" value="ECO:0007669"/>
    <property type="project" value="InterPro"/>
</dbReference>
<feature type="domain" description="Restriction endonuclease type IV Mrr" evidence="1">
    <location>
        <begin position="1"/>
        <end position="109"/>
    </location>
</feature>
<comment type="caution">
    <text evidence="2">The sequence shown here is derived from an EMBL/GenBank/DDBJ whole genome shotgun (WGS) entry which is preliminary data.</text>
</comment>
<dbReference type="InterPro" id="IPR011856">
    <property type="entry name" value="tRNA_endonuc-like_dom_sf"/>
</dbReference>
<dbReference type="InterPro" id="IPR007560">
    <property type="entry name" value="Restrct_endonuc_IV_Mrr"/>
</dbReference>
<dbReference type="SUPFAM" id="SSF52980">
    <property type="entry name" value="Restriction endonuclease-like"/>
    <property type="match status" value="1"/>
</dbReference>
<dbReference type="GO" id="GO:0015666">
    <property type="term" value="F:restriction endodeoxyribonuclease activity"/>
    <property type="evidence" value="ECO:0007669"/>
    <property type="project" value="TreeGrafter"/>
</dbReference>
<evidence type="ECO:0000259" key="1">
    <source>
        <dbReference type="Pfam" id="PF04471"/>
    </source>
</evidence>
<dbReference type="PANTHER" id="PTHR30015">
    <property type="entry name" value="MRR RESTRICTION SYSTEM PROTEIN"/>
    <property type="match status" value="1"/>
</dbReference>
<dbReference type="Pfam" id="PF04471">
    <property type="entry name" value="Mrr_cat"/>
    <property type="match status" value="1"/>
</dbReference>
<accession>A0A268ABY6</accession>
<dbReference type="InterPro" id="IPR052906">
    <property type="entry name" value="Type_IV_Methyl-Rstrct_Enzyme"/>
</dbReference>
<evidence type="ECO:0000313" key="2">
    <source>
        <dbReference type="EMBL" id="PAD21643.1"/>
    </source>
</evidence>
<protein>
    <recommendedName>
        <fullName evidence="1">Restriction endonuclease type IV Mrr domain-containing protein</fullName>
    </recommendedName>
</protein>
<reference evidence="2 3" key="1">
    <citation type="submission" date="2017-07" db="EMBL/GenBank/DDBJ databases">
        <title>Isolation and whole genome analysis of endospore-forming bacteria from heroin.</title>
        <authorList>
            <person name="Kalinowski J."/>
            <person name="Ahrens B."/>
            <person name="Al-Dilaimi A."/>
            <person name="Winkler A."/>
            <person name="Wibberg D."/>
            <person name="Schleenbecker U."/>
            <person name="Ruckert C."/>
            <person name="Wolfel R."/>
            <person name="Grass G."/>
        </authorList>
    </citation>
    <scope>NUCLEOTIDE SEQUENCE [LARGE SCALE GENOMIC DNA]</scope>
    <source>
        <strain evidence="2 3">7528</strain>
    </source>
</reference>
<sequence>MSGHEFEVYLKALFANKGYLVKATPGSGDFGADLIIEKEEKRIAIQAKRYSQPVGVKAVQEVIAVAAMNYYNCTDAWVVSNNTYTKSAVQMAIRTNVQLMDREDLINMILENKSKVSVTL</sequence>
<dbReference type="InterPro" id="IPR011335">
    <property type="entry name" value="Restrct_endonuc-II-like"/>
</dbReference>
<dbReference type="EMBL" id="NPBV01000008">
    <property type="protein sequence ID" value="PAD21643.1"/>
    <property type="molecule type" value="Genomic_DNA"/>
</dbReference>
<gene>
    <name evidence="2" type="ORF">CHH64_07395</name>
</gene>
<dbReference type="GO" id="GO:0003677">
    <property type="term" value="F:DNA binding"/>
    <property type="evidence" value="ECO:0007669"/>
    <property type="project" value="InterPro"/>
</dbReference>
<organism evidence="2 3">
    <name type="scientific">Terribacillus saccharophilus</name>
    <dbReference type="NCBI Taxonomy" id="361277"/>
    <lineage>
        <taxon>Bacteria</taxon>
        <taxon>Bacillati</taxon>
        <taxon>Bacillota</taxon>
        <taxon>Bacilli</taxon>
        <taxon>Bacillales</taxon>
        <taxon>Bacillaceae</taxon>
        <taxon>Terribacillus</taxon>
    </lineage>
</organism>
<dbReference type="PANTHER" id="PTHR30015:SF6">
    <property type="entry name" value="SLL1429 PROTEIN"/>
    <property type="match status" value="1"/>
</dbReference>
<evidence type="ECO:0000313" key="3">
    <source>
        <dbReference type="Proteomes" id="UP000216013"/>
    </source>
</evidence>
<proteinExistence type="predicted"/>